<dbReference type="Proteomes" id="UP000231586">
    <property type="component" value="Unassembled WGS sequence"/>
</dbReference>
<dbReference type="EMBL" id="PGTZ01000011">
    <property type="protein sequence ID" value="PJI85569.1"/>
    <property type="molecule type" value="Genomic_DNA"/>
</dbReference>
<protein>
    <submittedName>
        <fullName evidence="1">Uncharacterized protein</fullName>
    </submittedName>
</protein>
<gene>
    <name evidence="1" type="ORF">CLV34_2751</name>
</gene>
<comment type="caution">
    <text evidence="1">The sequence shown here is derived from an EMBL/GenBank/DDBJ whole genome shotgun (WGS) entry which is preliminary data.</text>
</comment>
<accession>A0A2M8W3U9</accession>
<evidence type="ECO:0000313" key="2">
    <source>
        <dbReference type="Proteomes" id="UP000231586"/>
    </source>
</evidence>
<reference evidence="1 2" key="1">
    <citation type="submission" date="2017-11" db="EMBL/GenBank/DDBJ databases">
        <title>Genomic Encyclopedia of Archaeal and Bacterial Type Strains, Phase II (KMG-II): From Individual Species to Whole Genera.</title>
        <authorList>
            <person name="Goeker M."/>
        </authorList>
    </citation>
    <scope>NUCLEOTIDE SEQUENCE [LARGE SCALE GENOMIC DNA]</scope>
    <source>
        <strain evidence="1 2">DSM 22413</strain>
    </source>
</reference>
<name>A0A2M8W3U9_9MICO</name>
<dbReference type="AlphaFoldDB" id="A0A2M8W3U9"/>
<sequence length="97" mass="10870">MLETPDSLRRELTTGTRLALAHADGSAVAMLKHHAGARAAETRNIAIYEHLGMAIVGRENRRSLTGAVIPVVLLRTVWSDTRHRSPGRRPRRRTRVR</sequence>
<organism evidence="1 2">
    <name type="scientific">Luteimicrobium subarcticum</name>
    <dbReference type="NCBI Taxonomy" id="620910"/>
    <lineage>
        <taxon>Bacteria</taxon>
        <taxon>Bacillati</taxon>
        <taxon>Actinomycetota</taxon>
        <taxon>Actinomycetes</taxon>
        <taxon>Micrococcales</taxon>
        <taxon>Luteimicrobium</taxon>
    </lineage>
</organism>
<dbReference type="RefSeq" id="WP_100350869.1">
    <property type="nucleotide sequence ID" value="NZ_PGTZ01000011.1"/>
</dbReference>
<keyword evidence="2" id="KW-1185">Reference proteome</keyword>
<dbReference type="OrthoDB" id="70840at2"/>
<evidence type="ECO:0000313" key="1">
    <source>
        <dbReference type="EMBL" id="PJI85569.1"/>
    </source>
</evidence>
<proteinExistence type="predicted"/>